<evidence type="ECO:0000256" key="5">
    <source>
        <dbReference type="ARBA" id="ARBA00022792"/>
    </source>
</evidence>
<keyword evidence="11" id="KW-1185">Reference proteome</keyword>
<dbReference type="Proteomes" id="UP000001646">
    <property type="component" value="Unplaced"/>
</dbReference>
<reference evidence="10" key="1">
    <citation type="submission" date="2009-12" db="EMBL/GenBank/DDBJ databases">
        <title>The Genome Sequence of Anolis carolinensis (Green Anole Lizard).</title>
        <authorList>
            <consortium name="The Genome Sequencing Platform"/>
            <person name="Di Palma F."/>
            <person name="Alfoldi J."/>
            <person name="Heiman D."/>
            <person name="Young S."/>
            <person name="Grabherr M."/>
            <person name="Johnson J."/>
            <person name="Lander E.S."/>
            <person name="Lindblad-Toh K."/>
        </authorList>
    </citation>
    <scope>NUCLEOTIDE SEQUENCE [LARGE SCALE GENOMIC DNA]</scope>
    <source>
        <strain evidence="10">JBL SC #1</strain>
    </source>
</reference>
<dbReference type="PANTHER" id="PTHR17130:SF14">
    <property type="entry name" value="CYTOCHROME C OXIDASE ASSEMBLY PROTEIN COX16 HOMOLOG, MITOCHONDRIAL"/>
    <property type="match status" value="1"/>
</dbReference>
<proteinExistence type="inferred from homology"/>
<reference evidence="10" key="2">
    <citation type="submission" date="2025-08" db="UniProtKB">
        <authorList>
            <consortium name="Ensembl"/>
        </authorList>
    </citation>
    <scope>IDENTIFICATION</scope>
</reference>
<keyword evidence="5" id="KW-0999">Mitochondrion inner membrane</keyword>
<dbReference type="Pfam" id="PF14138">
    <property type="entry name" value="COX16"/>
    <property type="match status" value="1"/>
</dbReference>
<dbReference type="InterPro" id="IPR020164">
    <property type="entry name" value="Cyt_c_Oxase_assmbl_COX16"/>
</dbReference>
<evidence type="ECO:0000256" key="6">
    <source>
        <dbReference type="ARBA" id="ARBA00022989"/>
    </source>
</evidence>
<feature type="compositionally biased region" description="Polar residues" evidence="9">
    <location>
        <begin position="27"/>
        <end position="50"/>
    </location>
</feature>
<keyword evidence="4" id="KW-0812">Transmembrane</keyword>
<evidence type="ECO:0000256" key="1">
    <source>
        <dbReference type="ARBA" id="ARBA00004434"/>
    </source>
</evidence>
<dbReference type="AlphaFoldDB" id="A0A803SN50"/>
<dbReference type="Ensembl" id="ENSACAT00000054857.1">
    <property type="protein sequence ID" value="ENSACAP00000024390.1"/>
    <property type="gene ID" value="ENSACAG00000040461.1"/>
</dbReference>
<dbReference type="PANTHER" id="PTHR17130">
    <property type="entry name" value="MITOCHONDRIAL OUTER MEMBRANE PROTEIN 25"/>
    <property type="match status" value="1"/>
</dbReference>
<evidence type="ECO:0000313" key="11">
    <source>
        <dbReference type="Proteomes" id="UP000001646"/>
    </source>
</evidence>
<sequence>IHKPHLPSFQQTSHPLRIPAIDAGETSGENASGTWPYSPENSQQPSDSGHENLQQHIVCICYPFEDWQRSTRSHSGTFLFRARFFQGTIIFVEPRKCWKNDLSLRLSGMAKPERGLVAAGMRALRKNKTLKYGVPMMLLIIGGSFGLREFTQIRYDALKLHSKIDPALEERLKKNKVTLESEYEKLKDAKLDEWQNIRGPRPWEDSKSVQEQQQ</sequence>
<feature type="region of interest" description="Disordered" evidence="9">
    <location>
        <begin position="22"/>
        <end position="50"/>
    </location>
</feature>
<accession>A0A803SN50</accession>
<organism evidence="10 11">
    <name type="scientific">Anolis carolinensis</name>
    <name type="common">Green anole</name>
    <name type="synonym">American chameleon</name>
    <dbReference type="NCBI Taxonomy" id="28377"/>
    <lineage>
        <taxon>Eukaryota</taxon>
        <taxon>Metazoa</taxon>
        <taxon>Chordata</taxon>
        <taxon>Craniata</taxon>
        <taxon>Vertebrata</taxon>
        <taxon>Euteleostomi</taxon>
        <taxon>Lepidosauria</taxon>
        <taxon>Squamata</taxon>
        <taxon>Bifurcata</taxon>
        <taxon>Unidentata</taxon>
        <taxon>Episquamata</taxon>
        <taxon>Toxicofera</taxon>
        <taxon>Iguania</taxon>
        <taxon>Dactyloidae</taxon>
        <taxon>Anolis</taxon>
    </lineage>
</organism>
<comment type="similarity">
    <text evidence="2">Belongs to the COX16 family.</text>
</comment>
<dbReference type="InParanoid" id="A0A803SN50"/>
<name>A0A803SN50_ANOCA</name>
<keyword evidence="8" id="KW-0472">Membrane</keyword>
<evidence type="ECO:0000256" key="4">
    <source>
        <dbReference type="ARBA" id="ARBA00022692"/>
    </source>
</evidence>
<keyword evidence="6" id="KW-1133">Transmembrane helix</keyword>
<evidence type="ECO:0000256" key="8">
    <source>
        <dbReference type="ARBA" id="ARBA00023136"/>
    </source>
</evidence>
<protein>
    <recommendedName>
        <fullName evidence="3">Cytochrome c oxidase assembly protein COX16 homolog, mitochondrial</fullName>
    </recommendedName>
</protein>
<evidence type="ECO:0000256" key="7">
    <source>
        <dbReference type="ARBA" id="ARBA00023128"/>
    </source>
</evidence>
<evidence type="ECO:0000256" key="2">
    <source>
        <dbReference type="ARBA" id="ARBA00008370"/>
    </source>
</evidence>
<gene>
    <name evidence="10" type="primary">COX16</name>
</gene>
<evidence type="ECO:0000313" key="10">
    <source>
        <dbReference type="Ensembl" id="ENSACAP00000024390.1"/>
    </source>
</evidence>
<dbReference type="GeneTree" id="ENSGT00520000055955"/>
<reference evidence="10" key="3">
    <citation type="submission" date="2025-09" db="UniProtKB">
        <authorList>
            <consortium name="Ensembl"/>
        </authorList>
    </citation>
    <scope>IDENTIFICATION</scope>
</reference>
<evidence type="ECO:0000256" key="3">
    <source>
        <dbReference type="ARBA" id="ARBA00021814"/>
    </source>
</evidence>
<dbReference type="GO" id="GO:0005743">
    <property type="term" value="C:mitochondrial inner membrane"/>
    <property type="evidence" value="ECO:0000318"/>
    <property type="project" value="GO_Central"/>
</dbReference>
<dbReference type="GO" id="GO:0033617">
    <property type="term" value="P:mitochondrial respiratory chain complex IV assembly"/>
    <property type="evidence" value="ECO:0000318"/>
    <property type="project" value="GO_Central"/>
</dbReference>
<comment type="subcellular location">
    <subcellularLocation>
        <location evidence="1">Mitochondrion inner membrane</location>
        <topology evidence="1">Single-pass membrane protein</topology>
    </subcellularLocation>
</comment>
<evidence type="ECO:0000256" key="9">
    <source>
        <dbReference type="SAM" id="MobiDB-lite"/>
    </source>
</evidence>
<keyword evidence="7" id="KW-0496">Mitochondrion</keyword>